<keyword evidence="6" id="KW-1185">Reference proteome</keyword>
<dbReference type="EMBL" id="BMGH01000001">
    <property type="protein sequence ID" value="GGD10395.1"/>
    <property type="molecule type" value="Genomic_DNA"/>
</dbReference>
<dbReference type="Pfam" id="PF01553">
    <property type="entry name" value="Acyltransferase"/>
    <property type="match status" value="1"/>
</dbReference>
<comment type="pathway">
    <text evidence="1">Lipid metabolism.</text>
</comment>
<keyword evidence="3 5" id="KW-0012">Acyltransferase</keyword>
<dbReference type="Proteomes" id="UP000613582">
    <property type="component" value="Unassembled WGS sequence"/>
</dbReference>
<dbReference type="SUPFAM" id="SSF69593">
    <property type="entry name" value="Glycerol-3-phosphate (1)-acyltransferase"/>
    <property type="match status" value="1"/>
</dbReference>
<evidence type="ECO:0000256" key="2">
    <source>
        <dbReference type="ARBA" id="ARBA00022679"/>
    </source>
</evidence>
<evidence type="ECO:0000313" key="5">
    <source>
        <dbReference type="EMBL" id="GGD10395.1"/>
    </source>
</evidence>
<organism evidence="5 6">
    <name type="scientific">Aquisalinus flavus</name>
    <dbReference type="NCBI Taxonomy" id="1526572"/>
    <lineage>
        <taxon>Bacteria</taxon>
        <taxon>Pseudomonadati</taxon>
        <taxon>Pseudomonadota</taxon>
        <taxon>Alphaproteobacteria</taxon>
        <taxon>Parvularculales</taxon>
        <taxon>Parvularculaceae</taxon>
        <taxon>Aquisalinus</taxon>
    </lineage>
</organism>
<feature type="domain" description="Phospholipid/glycerol acyltransferase" evidence="4">
    <location>
        <begin position="71"/>
        <end position="185"/>
    </location>
</feature>
<sequence length="253" mass="27371">MLTTLRSAAYGILMPLSALVTGLVCLPSVLRRDWALAVCKVWGRLALGMLKVVCGTDYRIEGRGNMPDGPALLAVKHQSMWETIALAVLLPNPCFVLKKELIAIPVFGWWCRAAGFIAVDRAAGANAMRQMLDAARERLDEGCQILIFPEGTRIAPGETGTYHPGVAGLYKALGTPCVPVAHNSGLFFRYPGIRREPGTITLTFLPPIEPGMKRSQFLAEVKSAIETEALRLVAPAPSGKAAERGADKSEYLR</sequence>
<reference evidence="5" key="1">
    <citation type="journal article" date="2014" name="Int. J. Syst. Evol. Microbiol.">
        <title>Complete genome sequence of Corynebacterium casei LMG S-19264T (=DSM 44701T), isolated from a smear-ripened cheese.</title>
        <authorList>
            <consortium name="US DOE Joint Genome Institute (JGI-PGF)"/>
            <person name="Walter F."/>
            <person name="Albersmeier A."/>
            <person name="Kalinowski J."/>
            <person name="Ruckert C."/>
        </authorList>
    </citation>
    <scope>NUCLEOTIDE SEQUENCE</scope>
    <source>
        <strain evidence="5">CGMCC 1.12921</strain>
    </source>
</reference>
<dbReference type="RefSeq" id="WP_206711213.1">
    <property type="nucleotide sequence ID" value="NZ_BMGH01000001.1"/>
</dbReference>
<evidence type="ECO:0000313" key="6">
    <source>
        <dbReference type="Proteomes" id="UP000613582"/>
    </source>
</evidence>
<evidence type="ECO:0000256" key="1">
    <source>
        <dbReference type="ARBA" id="ARBA00005189"/>
    </source>
</evidence>
<dbReference type="AlphaFoldDB" id="A0A8J2V330"/>
<reference evidence="5" key="2">
    <citation type="submission" date="2020-09" db="EMBL/GenBank/DDBJ databases">
        <authorList>
            <person name="Sun Q."/>
            <person name="Zhou Y."/>
        </authorList>
    </citation>
    <scope>NUCLEOTIDE SEQUENCE</scope>
    <source>
        <strain evidence="5">CGMCC 1.12921</strain>
    </source>
</reference>
<name>A0A8J2V330_9PROT</name>
<evidence type="ECO:0000259" key="4">
    <source>
        <dbReference type="SMART" id="SM00563"/>
    </source>
</evidence>
<dbReference type="GO" id="GO:0003841">
    <property type="term" value="F:1-acylglycerol-3-phosphate O-acyltransferase activity"/>
    <property type="evidence" value="ECO:0007669"/>
    <property type="project" value="TreeGrafter"/>
</dbReference>
<keyword evidence="2" id="KW-0808">Transferase</keyword>
<comment type="caution">
    <text evidence="5">The sequence shown here is derived from an EMBL/GenBank/DDBJ whole genome shotgun (WGS) entry which is preliminary data.</text>
</comment>
<dbReference type="SMART" id="SM00563">
    <property type="entry name" value="PlsC"/>
    <property type="match status" value="1"/>
</dbReference>
<proteinExistence type="predicted"/>
<dbReference type="CDD" id="cd07989">
    <property type="entry name" value="LPLAT_AGPAT-like"/>
    <property type="match status" value="1"/>
</dbReference>
<protein>
    <submittedName>
        <fullName evidence="5">1-acyl-sn-glycerol-3-phosphate acyltransferase</fullName>
    </submittedName>
</protein>
<evidence type="ECO:0000256" key="3">
    <source>
        <dbReference type="ARBA" id="ARBA00023315"/>
    </source>
</evidence>
<dbReference type="GO" id="GO:0006654">
    <property type="term" value="P:phosphatidic acid biosynthetic process"/>
    <property type="evidence" value="ECO:0007669"/>
    <property type="project" value="TreeGrafter"/>
</dbReference>
<dbReference type="PANTHER" id="PTHR10434">
    <property type="entry name" value="1-ACYL-SN-GLYCEROL-3-PHOSPHATE ACYLTRANSFERASE"/>
    <property type="match status" value="1"/>
</dbReference>
<dbReference type="PANTHER" id="PTHR10434:SF40">
    <property type="entry name" value="1-ACYL-SN-GLYCEROL-3-PHOSPHATE ACYLTRANSFERASE"/>
    <property type="match status" value="1"/>
</dbReference>
<accession>A0A8J2V330</accession>
<dbReference type="InterPro" id="IPR002123">
    <property type="entry name" value="Plipid/glycerol_acylTrfase"/>
</dbReference>
<gene>
    <name evidence="5" type="ORF">GCM10011342_19070</name>
</gene>